<dbReference type="EMBL" id="CAXKWB010004152">
    <property type="protein sequence ID" value="CAL4072293.1"/>
    <property type="molecule type" value="Genomic_DNA"/>
</dbReference>
<feature type="non-terminal residue" evidence="2">
    <location>
        <position position="374"/>
    </location>
</feature>
<keyword evidence="3" id="KW-1185">Reference proteome</keyword>
<name>A0AAV2Q5G8_MEGNR</name>
<comment type="caution">
    <text evidence="2">The sequence shown here is derived from an EMBL/GenBank/DDBJ whole genome shotgun (WGS) entry which is preliminary data.</text>
</comment>
<protein>
    <submittedName>
        <fullName evidence="2">Uncharacterized protein</fullName>
    </submittedName>
</protein>
<dbReference type="Proteomes" id="UP001497623">
    <property type="component" value="Unassembled WGS sequence"/>
</dbReference>
<gene>
    <name evidence="2" type="ORF">MNOR_LOCUS8796</name>
</gene>
<evidence type="ECO:0000313" key="3">
    <source>
        <dbReference type="Proteomes" id="UP001497623"/>
    </source>
</evidence>
<organism evidence="2 3">
    <name type="scientific">Meganyctiphanes norvegica</name>
    <name type="common">Northern krill</name>
    <name type="synonym">Thysanopoda norvegica</name>
    <dbReference type="NCBI Taxonomy" id="48144"/>
    <lineage>
        <taxon>Eukaryota</taxon>
        <taxon>Metazoa</taxon>
        <taxon>Ecdysozoa</taxon>
        <taxon>Arthropoda</taxon>
        <taxon>Crustacea</taxon>
        <taxon>Multicrustacea</taxon>
        <taxon>Malacostraca</taxon>
        <taxon>Eumalacostraca</taxon>
        <taxon>Eucarida</taxon>
        <taxon>Euphausiacea</taxon>
        <taxon>Euphausiidae</taxon>
        <taxon>Meganyctiphanes</taxon>
    </lineage>
</organism>
<proteinExistence type="predicted"/>
<evidence type="ECO:0000256" key="1">
    <source>
        <dbReference type="SAM" id="MobiDB-lite"/>
    </source>
</evidence>
<dbReference type="AlphaFoldDB" id="A0AAV2Q5G8"/>
<reference evidence="2 3" key="1">
    <citation type="submission" date="2024-05" db="EMBL/GenBank/DDBJ databases">
        <authorList>
            <person name="Wallberg A."/>
        </authorList>
    </citation>
    <scope>NUCLEOTIDE SEQUENCE [LARGE SCALE GENOMIC DNA]</scope>
</reference>
<evidence type="ECO:0000313" key="2">
    <source>
        <dbReference type="EMBL" id="CAL4072293.1"/>
    </source>
</evidence>
<sequence length="374" mass="42884">MSQILTSPIYQSDIKFRWCPTVDCRGVSNVALILTSVTGTQIDLLWHNDLGWYESELSRLPCGLHTAFIVLNDKVYDENWKCISREKQYKVDTFHIVAHKFAIELFLESNEELSFLSNTPTLRHRYLSSDHLEHAESDWQSNIINSTNVSNKYHSTPNLKCATHNNKIDQDFDKTLDAVKFLSNQVKSLGVSISLNNDSNSETHPSSRKSLFMVKKSTRSSVLQIKEDQSSNDLQIKEKTTLPINPEKVSSLCKENLFVHSLFENSPSEKNSKDESDMCHIADDRRESGIEENKLNYIMEDLIKDDQGFPSTYDISMKDLIKDDQNSPPCKLSAYEIPMKIEEKSSIPSTYTSENDFKMEHFSPVKNHPTYPPK</sequence>
<accession>A0AAV2Q5G8</accession>
<feature type="region of interest" description="Disordered" evidence="1">
    <location>
        <begin position="346"/>
        <end position="374"/>
    </location>
</feature>